<dbReference type="Proteomes" id="UP000683507">
    <property type="component" value="Chromosome"/>
</dbReference>
<reference evidence="3" key="1">
    <citation type="submission" date="2021-04" db="EMBL/GenBank/DDBJ databases">
        <authorList>
            <person name="Rodrigo-Torres L."/>
            <person name="Arahal R. D."/>
            <person name="Lucena T."/>
        </authorList>
    </citation>
    <scope>NUCLEOTIDE SEQUENCE</scope>
    <source>
        <strain evidence="3">AS29M-1</strain>
    </source>
</reference>
<keyword evidence="2" id="KW-1133">Transmembrane helix</keyword>
<dbReference type="Pfam" id="PF10661">
    <property type="entry name" value="EssA"/>
    <property type="match status" value="1"/>
</dbReference>
<dbReference type="KEGG" id="ptan:CRYO30217_01865"/>
<evidence type="ECO:0000256" key="1">
    <source>
        <dbReference type="SAM" id="MobiDB-lite"/>
    </source>
</evidence>
<dbReference type="RefSeq" id="WP_258542063.1">
    <property type="nucleotide sequence ID" value="NZ_OU015584.1"/>
</dbReference>
<evidence type="ECO:0000313" key="4">
    <source>
        <dbReference type="Proteomes" id="UP000683507"/>
    </source>
</evidence>
<dbReference type="EMBL" id="OU015584">
    <property type="protein sequence ID" value="CAG5082284.1"/>
    <property type="molecule type" value="Genomic_DNA"/>
</dbReference>
<dbReference type="SUPFAM" id="SSF46579">
    <property type="entry name" value="Prefoldin"/>
    <property type="match status" value="1"/>
</dbReference>
<keyword evidence="2" id="KW-0812">Transmembrane</keyword>
<accession>A0A916JN62</accession>
<feature type="region of interest" description="Disordered" evidence="1">
    <location>
        <begin position="169"/>
        <end position="188"/>
    </location>
</feature>
<protein>
    <submittedName>
        <fullName evidence="3">Uncharacterized protein</fullName>
    </submittedName>
</protein>
<feature type="transmembrane region" description="Helical" evidence="2">
    <location>
        <begin position="193"/>
        <end position="213"/>
    </location>
</feature>
<dbReference type="AlphaFoldDB" id="A0A916JN62"/>
<sequence length="226" mass="25508">MKIDTKISGWNFGQSIAQPEVYYAADGASTLTDLRSSLDKLEKRLVELPSVIKNYQDIISRKQADIGYLKGLSNRKKKKWEKDNGGKNADEVVYQLEKDIDVYEGKIESAKAEQKRLPGRISDLKKQIQALVEAESKGIEKGIDPDSAKQLGEIEVAKQQQELEYQKQMQQAQQKQAEQQQQKEEEDKKSSQMQWVIIAGVSLLVIIGIVVAIKKFKANKLKTVAT</sequence>
<evidence type="ECO:0000313" key="3">
    <source>
        <dbReference type="EMBL" id="CAG5082284.1"/>
    </source>
</evidence>
<dbReference type="InterPro" id="IPR034026">
    <property type="entry name" value="EssA"/>
</dbReference>
<gene>
    <name evidence="3" type="ORF">CRYO30217_01865</name>
</gene>
<organism evidence="3 4">
    <name type="scientific">Parvicella tangerina</name>
    <dbReference type="NCBI Taxonomy" id="2829795"/>
    <lineage>
        <taxon>Bacteria</taxon>
        <taxon>Pseudomonadati</taxon>
        <taxon>Bacteroidota</taxon>
        <taxon>Flavobacteriia</taxon>
        <taxon>Flavobacteriales</taxon>
        <taxon>Parvicellaceae</taxon>
        <taxon>Parvicella</taxon>
    </lineage>
</organism>
<proteinExistence type="predicted"/>
<feature type="compositionally biased region" description="Low complexity" evidence="1">
    <location>
        <begin position="169"/>
        <end position="180"/>
    </location>
</feature>
<keyword evidence="2" id="KW-0472">Membrane</keyword>
<keyword evidence="4" id="KW-1185">Reference proteome</keyword>
<evidence type="ECO:0000256" key="2">
    <source>
        <dbReference type="SAM" id="Phobius"/>
    </source>
</evidence>
<name>A0A916JN62_9FLAO</name>